<evidence type="ECO:0000313" key="2">
    <source>
        <dbReference type="Proteomes" id="UP001215598"/>
    </source>
</evidence>
<sequence length="75" mass="7989">MRLRPHFAQTHLAQQWLCAPVVHRKLSSAPPTCADIALPTLCMLAPPSCAPSTDPSAPSSRAGGHRGCCVMVKKK</sequence>
<accession>A0AAD7IRB7</accession>
<keyword evidence="2" id="KW-1185">Reference proteome</keyword>
<proteinExistence type="predicted"/>
<dbReference type="EMBL" id="JARKIB010000076">
    <property type="protein sequence ID" value="KAJ7747574.1"/>
    <property type="molecule type" value="Genomic_DNA"/>
</dbReference>
<comment type="caution">
    <text evidence="1">The sequence shown here is derived from an EMBL/GenBank/DDBJ whole genome shotgun (WGS) entry which is preliminary data.</text>
</comment>
<evidence type="ECO:0000313" key="1">
    <source>
        <dbReference type="EMBL" id="KAJ7747574.1"/>
    </source>
</evidence>
<dbReference type="Proteomes" id="UP001215598">
    <property type="component" value="Unassembled WGS sequence"/>
</dbReference>
<reference evidence="1" key="1">
    <citation type="submission" date="2023-03" db="EMBL/GenBank/DDBJ databases">
        <title>Massive genome expansion in bonnet fungi (Mycena s.s.) driven by repeated elements and novel gene families across ecological guilds.</title>
        <authorList>
            <consortium name="Lawrence Berkeley National Laboratory"/>
            <person name="Harder C.B."/>
            <person name="Miyauchi S."/>
            <person name="Viragh M."/>
            <person name="Kuo A."/>
            <person name="Thoen E."/>
            <person name="Andreopoulos B."/>
            <person name="Lu D."/>
            <person name="Skrede I."/>
            <person name="Drula E."/>
            <person name="Henrissat B."/>
            <person name="Morin E."/>
            <person name="Kohler A."/>
            <person name="Barry K."/>
            <person name="LaButti K."/>
            <person name="Morin E."/>
            <person name="Salamov A."/>
            <person name="Lipzen A."/>
            <person name="Mereny Z."/>
            <person name="Hegedus B."/>
            <person name="Baldrian P."/>
            <person name="Stursova M."/>
            <person name="Weitz H."/>
            <person name="Taylor A."/>
            <person name="Grigoriev I.V."/>
            <person name="Nagy L.G."/>
            <person name="Martin F."/>
            <person name="Kauserud H."/>
        </authorList>
    </citation>
    <scope>NUCLEOTIDE SEQUENCE</scope>
    <source>
        <strain evidence="1">CBHHK182m</strain>
    </source>
</reference>
<protein>
    <submittedName>
        <fullName evidence="1">Uncharacterized protein</fullName>
    </submittedName>
</protein>
<gene>
    <name evidence="1" type="ORF">B0H16DRAFT_1725994</name>
</gene>
<name>A0AAD7IRB7_9AGAR</name>
<organism evidence="1 2">
    <name type="scientific">Mycena metata</name>
    <dbReference type="NCBI Taxonomy" id="1033252"/>
    <lineage>
        <taxon>Eukaryota</taxon>
        <taxon>Fungi</taxon>
        <taxon>Dikarya</taxon>
        <taxon>Basidiomycota</taxon>
        <taxon>Agaricomycotina</taxon>
        <taxon>Agaricomycetes</taxon>
        <taxon>Agaricomycetidae</taxon>
        <taxon>Agaricales</taxon>
        <taxon>Marasmiineae</taxon>
        <taxon>Mycenaceae</taxon>
        <taxon>Mycena</taxon>
    </lineage>
</organism>
<dbReference type="AlphaFoldDB" id="A0AAD7IRB7"/>